<gene>
    <name evidence="1" type="ordered locus">RPE_4124</name>
</gene>
<name>Q07J34_RHOP5</name>
<dbReference type="STRING" id="316055.RPE_4124"/>
<dbReference type="AlphaFoldDB" id="Q07J34"/>
<proteinExistence type="predicted"/>
<reference evidence="1" key="1">
    <citation type="submission" date="2006-09" db="EMBL/GenBank/DDBJ databases">
        <title>Complete sequence of Rhodopseudomonas palustris BisA53.</title>
        <authorList>
            <consortium name="US DOE Joint Genome Institute"/>
            <person name="Copeland A."/>
            <person name="Lucas S."/>
            <person name="Lapidus A."/>
            <person name="Barry K."/>
            <person name="Detter J.C."/>
            <person name="Glavina del Rio T."/>
            <person name="Hammon N."/>
            <person name="Israni S."/>
            <person name="Dalin E."/>
            <person name="Tice H."/>
            <person name="Pitluck S."/>
            <person name="Chain P."/>
            <person name="Malfatti S."/>
            <person name="Shin M."/>
            <person name="Vergez L."/>
            <person name="Schmutz J."/>
            <person name="Larimer F."/>
            <person name="Land M."/>
            <person name="Hauser L."/>
            <person name="Pelletier D.A."/>
            <person name="Kyrpides N."/>
            <person name="Kim E."/>
            <person name="Harwood C.S."/>
            <person name="Oda Y."/>
            <person name="Richardson P."/>
        </authorList>
    </citation>
    <scope>NUCLEOTIDE SEQUENCE [LARGE SCALE GENOMIC DNA]</scope>
    <source>
        <strain evidence="1">BisA53</strain>
    </source>
</reference>
<sequence length="70" mass="7425">MQHPVPVSAAESERLDVAADQAIASCDGDLRSTIRALILANEYLEFELAQCSAAVSRGFARGRRGGGAYD</sequence>
<dbReference type="KEGG" id="rpe:RPE_4124"/>
<protein>
    <submittedName>
        <fullName evidence="1">Uncharacterized protein</fullName>
    </submittedName>
</protein>
<organism evidence="1">
    <name type="scientific">Rhodopseudomonas palustris (strain BisA53)</name>
    <dbReference type="NCBI Taxonomy" id="316055"/>
    <lineage>
        <taxon>Bacteria</taxon>
        <taxon>Pseudomonadati</taxon>
        <taxon>Pseudomonadota</taxon>
        <taxon>Alphaproteobacteria</taxon>
        <taxon>Hyphomicrobiales</taxon>
        <taxon>Nitrobacteraceae</taxon>
        <taxon>Rhodopseudomonas</taxon>
    </lineage>
</organism>
<accession>Q07J34</accession>
<dbReference type="OrthoDB" id="8127772at2"/>
<dbReference type="EMBL" id="CP000463">
    <property type="protein sequence ID" value="ABJ08050.1"/>
    <property type="molecule type" value="Genomic_DNA"/>
</dbReference>
<evidence type="ECO:0000313" key="1">
    <source>
        <dbReference type="EMBL" id="ABJ08050.1"/>
    </source>
</evidence>
<dbReference type="eggNOG" id="ENOG5033IGF">
    <property type="taxonomic scope" value="Bacteria"/>
</dbReference>
<dbReference type="HOGENOM" id="CLU_187698_1_0_5"/>